<evidence type="ECO:0000313" key="1">
    <source>
        <dbReference type="EMBL" id="MEJ8848375.1"/>
    </source>
</evidence>
<accession>A0ABU8WN97</accession>
<dbReference type="Proteomes" id="UP001385892">
    <property type="component" value="Unassembled WGS sequence"/>
</dbReference>
<keyword evidence="2" id="KW-1185">Reference proteome</keyword>
<organism evidence="1 2">
    <name type="scientific">Variovorax rhizosphaerae</name>
    <dbReference type="NCBI Taxonomy" id="1836200"/>
    <lineage>
        <taxon>Bacteria</taxon>
        <taxon>Pseudomonadati</taxon>
        <taxon>Pseudomonadota</taxon>
        <taxon>Betaproteobacteria</taxon>
        <taxon>Burkholderiales</taxon>
        <taxon>Comamonadaceae</taxon>
        <taxon>Variovorax</taxon>
    </lineage>
</organism>
<gene>
    <name evidence="1" type="ORF">WKW82_17085</name>
</gene>
<sequence length="136" mass="13871">MFIAALLTGAGWAPLGAAGIYATHGRAAAAAVDRDGRSALWLGHRQCHIASAADRAGGVSDVRSGTRRGPMRAFSQAMHAFAPAAFAFLLDRGAEDAHSLGPGAHAYFSAVLLVQGLTISCMLAGRRPANCAQAAA</sequence>
<comment type="caution">
    <text evidence="1">The sequence shown here is derived from an EMBL/GenBank/DDBJ whole genome shotgun (WGS) entry which is preliminary data.</text>
</comment>
<protein>
    <submittedName>
        <fullName evidence="1">Uncharacterized protein</fullName>
    </submittedName>
</protein>
<evidence type="ECO:0000313" key="2">
    <source>
        <dbReference type="Proteomes" id="UP001385892"/>
    </source>
</evidence>
<dbReference type="RefSeq" id="WP_340343504.1">
    <property type="nucleotide sequence ID" value="NZ_JBBKZT010000007.1"/>
</dbReference>
<dbReference type="EMBL" id="JBBKZT010000007">
    <property type="protein sequence ID" value="MEJ8848375.1"/>
    <property type="molecule type" value="Genomic_DNA"/>
</dbReference>
<proteinExistence type="predicted"/>
<name>A0ABU8WN97_9BURK</name>
<reference evidence="1 2" key="1">
    <citation type="submission" date="2024-03" db="EMBL/GenBank/DDBJ databases">
        <title>Novel species of the genus Variovorax.</title>
        <authorList>
            <person name="Liu Q."/>
            <person name="Xin Y.-H."/>
        </authorList>
    </citation>
    <scope>NUCLEOTIDE SEQUENCE [LARGE SCALE GENOMIC DNA]</scope>
    <source>
        <strain evidence="1 2">KACC 18900</strain>
    </source>
</reference>